<sequence>MNISTSGWEILRGGWSKQGSYDIPALAALSVFVSAFPSQATRHPHIPALSRPCYQAAVVALLHSLTSLQ</sequence>
<comment type="caution">
    <text evidence="1">The sequence shown here is derived from an EMBL/GenBank/DDBJ whole genome shotgun (WGS) entry which is preliminary data.</text>
</comment>
<keyword evidence="2" id="KW-1185">Reference proteome</keyword>
<accession>A0A5B7IWB1</accession>
<protein>
    <submittedName>
        <fullName evidence="1">Uncharacterized protein</fullName>
    </submittedName>
</protein>
<name>A0A5B7IWB1_PORTR</name>
<evidence type="ECO:0000313" key="2">
    <source>
        <dbReference type="Proteomes" id="UP000324222"/>
    </source>
</evidence>
<dbReference type="AlphaFoldDB" id="A0A5B7IWB1"/>
<reference evidence="1 2" key="1">
    <citation type="submission" date="2019-05" db="EMBL/GenBank/DDBJ databases">
        <title>Another draft genome of Portunus trituberculatus and its Hox gene families provides insights of decapod evolution.</title>
        <authorList>
            <person name="Jeong J.-H."/>
            <person name="Song I."/>
            <person name="Kim S."/>
            <person name="Choi T."/>
            <person name="Kim D."/>
            <person name="Ryu S."/>
            <person name="Kim W."/>
        </authorList>
    </citation>
    <scope>NUCLEOTIDE SEQUENCE [LARGE SCALE GENOMIC DNA]</scope>
    <source>
        <tissue evidence="1">Muscle</tissue>
    </source>
</reference>
<gene>
    <name evidence="1" type="ORF">E2C01_083865</name>
</gene>
<proteinExistence type="predicted"/>
<evidence type="ECO:0000313" key="1">
    <source>
        <dbReference type="EMBL" id="MPC88940.1"/>
    </source>
</evidence>
<dbReference type="Proteomes" id="UP000324222">
    <property type="component" value="Unassembled WGS sequence"/>
</dbReference>
<dbReference type="EMBL" id="VSRR010079401">
    <property type="protein sequence ID" value="MPC88940.1"/>
    <property type="molecule type" value="Genomic_DNA"/>
</dbReference>
<organism evidence="1 2">
    <name type="scientific">Portunus trituberculatus</name>
    <name type="common">Swimming crab</name>
    <name type="synonym">Neptunus trituberculatus</name>
    <dbReference type="NCBI Taxonomy" id="210409"/>
    <lineage>
        <taxon>Eukaryota</taxon>
        <taxon>Metazoa</taxon>
        <taxon>Ecdysozoa</taxon>
        <taxon>Arthropoda</taxon>
        <taxon>Crustacea</taxon>
        <taxon>Multicrustacea</taxon>
        <taxon>Malacostraca</taxon>
        <taxon>Eumalacostraca</taxon>
        <taxon>Eucarida</taxon>
        <taxon>Decapoda</taxon>
        <taxon>Pleocyemata</taxon>
        <taxon>Brachyura</taxon>
        <taxon>Eubrachyura</taxon>
        <taxon>Portunoidea</taxon>
        <taxon>Portunidae</taxon>
        <taxon>Portuninae</taxon>
        <taxon>Portunus</taxon>
    </lineage>
</organism>